<comment type="caution">
    <text evidence="1">The sequence shown here is derived from an EMBL/GenBank/DDBJ whole genome shotgun (WGS) entry which is preliminary data.</text>
</comment>
<dbReference type="Proteomes" id="UP001062846">
    <property type="component" value="Chromosome 9"/>
</dbReference>
<sequence length="88" mass="9612">MPTTITHQIWSTQTGTESNGGNPPVEDNGKTEAKNGKPLTPTTHLIKLAAGPRTADLETKEEDWARGATIRQRSRPEEPSPPSAIWRP</sequence>
<dbReference type="EMBL" id="CM046396">
    <property type="protein sequence ID" value="KAI8540144.1"/>
    <property type="molecule type" value="Genomic_DNA"/>
</dbReference>
<reference evidence="1" key="1">
    <citation type="submission" date="2022-02" db="EMBL/GenBank/DDBJ databases">
        <title>Plant Genome Project.</title>
        <authorList>
            <person name="Zhang R.-G."/>
        </authorList>
    </citation>
    <scope>NUCLEOTIDE SEQUENCE</scope>
    <source>
        <strain evidence="1">AT1</strain>
    </source>
</reference>
<name>A0ACC0MHU9_RHOML</name>
<keyword evidence="2" id="KW-1185">Reference proteome</keyword>
<accession>A0ACC0MHU9</accession>
<gene>
    <name evidence="1" type="ORF">RHMOL_Rhmol09G0239300</name>
</gene>
<evidence type="ECO:0000313" key="1">
    <source>
        <dbReference type="EMBL" id="KAI8540144.1"/>
    </source>
</evidence>
<organism evidence="1 2">
    <name type="scientific">Rhododendron molle</name>
    <name type="common">Chinese azalea</name>
    <name type="synonym">Azalea mollis</name>
    <dbReference type="NCBI Taxonomy" id="49168"/>
    <lineage>
        <taxon>Eukaryota</taxon>
        <taxon>Viridiplantae</taxon>
        <taxon>Streptophyta</taxon>
        <taxon>Embryophyta</taxon>
        <taxon>Tracheophyta</taxon>
        <taxon>Spermatophyta</taxon>
        <taxon>Magnoliopsida</taxon>
        <taxon>eudicotyledons</taxon>
        <taxon>Gunneridae</taxon>
        <taxon>Pentapetalae</taxon>
        <taxon>asterids</taxon>
        <taxon>Ericales</taxon>
        <taxon>Ericaceae</taxon>
        <taxon>Ericoideae</taxon>
        <taxon>Rhodoreae</taxon>
        <taxon>Rhododendron</taxon>
    </lineage>
</organism>
<evidence type="ECO:0000313" key="2">
    <source>
        <dbReference type="Proteomes" id="UP001062846"/>
    </source>
</evidence>
<proteinExistence type="predicted"/>
<protein>
    <submittedName>
        <fullName evidence="1">Uncharacterized protein</fullName>
    </submittedName>
</protein>